<name>A0A7R7VE00_ASPCH</name>
<dbReference type="SMART" id="SM00855">
    <property type="entry name" value="PGAM"/>
    <property type="match status" value="1"/>
</dbReference>
<keyword evidence="2" id="KW-1185">Reference proteome</keyword>
<dbReference type="GO" id="GO:0005737">
    <property type="term" value="C:cytoplasm"/>
    <property type="evidence" value="ECO:0007669"/>
    <property type="project" value="TreeGrafter"/>
</dbReference>
<dbReference type="PANTHER" id="PTHR48100">
    <property type="entry name" value="BROAD-SPECIFICITY PHOSPHATASE YOR283W-RELATED"/>
    <property type="match status" value="1"/>
</dbReference>
<sequence length="215" mass="24239">MAFRLHVVRHAEGIHNPKHDISILDPPLTPKGVQQSERLSQIFPFNDNVGLVITSPLKRTLQTTLIGFQQTLDGKYYPETAGSGQPDGARLLLSPDIQAHSARLCDTGSDQAILQSEFPHLPWDELAFDPVFPAKEELYAPDREALVERGRSFQRFLKKEFVALDSGRPDIVVVSHGGFMKHIIPNEKLAFDQAGWMSFFVQFDRDSEMTSIRIQ</sequence>
<dbReference type="InterPro" id="IPR050275">
    <property type="entry name" value="PGM_Phosphatase"/>
</dbReference>
<proteinExistence type="predicted"/>
<dbReference type="CDD" id="cd07067">
    <property type="entry name" value="HP_PGM_like"/>
    <property type="match status" value="1"/>
</dbReference>
<dbReference type="SUPFAM" id="SSF53254">
    <property type="entry name" value="Phosphoglycerate mutase-like"/>
    <property type="match status" value="1"/>
</dbReference>
<protein>
    <recommendedName>
        <fullName evidence="3">Phosphoglycerate mutase family protein</fullName>
    </recommendedName>
</protein>
<evidence type="ECO:0008006" key="3">
    <source>
        <dbReference type="Google" id="ProtNLM"/>
    </source>
</evidence>
<dbReference type="Gene3D" id="3.40.50.1240">
    <property type="entry name" value="Phosphoglycerate mutase-like"/>
    <property type="match status" value="1"/>
</dbReference>
<dbReference type="InterPro" id="IPR013078">
    <property type="entry name" value="His_Pase_superF_clade-1"/>
</dbReference>
<evidence type="ECO:0000313" key="1">
    <source>
        <dbReference type="EMBL" id="BCR82946.1"/>
    </source>
</evidence>
<reference evidence="1" key="2">
    <citation type="submission" date="2021-02" db="EMBL/GenBank/DDBJ databases">
        <title>Aspergillus chevalieri M1 genome sequence.</title>
        <authorList>
            <person name="Kadooka C."/>
            <person name="Mori K."/>
            <person name="Futagami T."/>
        </authorList>
    </citation>
    <scope>NUCLEOTIDE SEQUENCE</scope>
    <source>
        <strain evidence="1">M1</strain>
    </source>
</reference>
<dbReference type="RefSeq" id="XP_043131468.1">
    <property type="nucleotide sequence ID" value="XM_043278275.1"/>
</dbReference>
<dbReference type="Pfam" id="PF00300">
    <property type="entry name" value="His_Phos_1"/>
    <property type="match status" value="1"/>
</dbReference>
<dbReference type="PANTHER" id="PTHR48100:SF54">
    <property type="entry name" value="PHOSPHATASE SPAC5H10.03-RELATED"/>
    <property type="match status" value="1"/>
</dbReference>
<dbReference type="GeneID" id="66977305"/>
<accession>A0A7R7VE00</accession>
<organism evidence="1 2">
    <name type="scientific">Aspergillus chevalieri</name>
    <name type="common">Eurotium chevalieri</name>
    <dbReference type="NCBI Taxonomy" id="182096"/>
    <lineage>
        <taxon>Eukaryota</taxon>
        <taxon>Fungi</taxon>
        <taxon>Dikarya</taxon>
        <taxon>Ascomycota</taxon>
        <taxon>Pezizomycotina</taxon>
        <taxon>Eurotiomycetes</taxon>
        <taxon>Eurotiomycetidae</taxon>
        <taxon>Eurotiales</taxon>
        <taxon>Aspergillaceae</taxon>
        <taxon>Aspergillus</taxon>
        <taxon>Aspergillus subgen. Aspergillus</taxon>
    </lineage>
</organism>
<dbReference type="AlphaFoldDB" id="A0A7R7VE00"/>
<dbReference type="Proteomes" id="UP000637239">
    <property type="component" value="Chromosome 1"/>
</dbReference>
<gene>
    <name evidence="1" type="ORF">ACHE_10348A</name>
</gene>
<evidence type="ECO:0000313" key="2">
    <source>
        <dbReference type="Proteomes" id="UP000637239"/>
    </source>
</evidence>
<dbReference type="EMBL" id="AP024416">
    <property type="protein sequence ID" value="BCR82946.1"/>
    <property type="molecule type" value="Genomic_DNA"/>
</dbReference>
<dbReference type="GO" id="GO:0016791">
    <property type="term" value="F:phosphatase activity"/>
    <property type="evidence" value="ECO:0007669"/>
    <property type="project" value="TreeGrafter"/>
</dbReference>
<dbReference type="InterPro" id="IPR029033">
    <property type="entry name" value="His_PPase_superfam"/>
</dbReference>
<dbReference type="KEGG" id="ache:ACHE_10348A"/>
<reference evidence="1" key="1">
    <citation type="submission" date="2021-01" db="EMBL/GenBank/DDBJ databases">
        <authorList>
            <consortium name="Aspergillus chevalieri M1 genome sequencing consortium"/>
            <person name="Kazuki M."/>
            <person name="Futagami T."/>
        </authorList>
    </citation>
    <scope>NUCLEOTIDE SEQUENCE</scope>
    <source>
        <strain evidence="1">M1</strain>
    </source>
</reference>